<dbReference type="PANTHER" id="PTHR11102:SF160">
    <property type="entry name" value="ERAD-ASSOCIATED E3 UBIQUITIN-PROTEIN LIGASE COMPONENT HRD3"/>
    <property type="match status" value="1"/>
</dbReference>
<dbReference type="Gene3D" id="1.25.40.10">
    <property type="entry name" value="Tetratricopeptide repeat domain"/>
    <property type="match status" value="3"/>
</dbReference>
<dbReference type="SMART" id="SM00671">
    <property type="entry name" value="SEL1"/>
    <property type="match status" value="4"/>
</dbReference>
<sequence>MMTGNNIRRAALGAVLALAVAVAAAEPPSRQSAANPTQASLLTLAPTDISVRPGTSPALEAPRFSRNTWRRDADIPDAELASLTAAARAGDKVARYRIAVRDIVMPASAGAADARATLIALAQAGLPQAQAWYGLQLATGGYGVPRDDKAALMWFERAAAQGNVTGLIQVFMDRMLKLPSDGAYTPALAYLERAATSNADEPGVAEAAYALGYFPGIGKGVKYDAALGVRWFVRAAAKGDVLAEYALAYFREKGYGTEIDLPKAMQGYERAAERGYLPAMRRLAREPFGPEVDAKPGTAKAEAARKALHYTVKAAIAGDLDALVRVAHGFESGTLSPADHPGLGAEALTDRQIVMIYEGSAKRGNAQAMFRIGSLYERGRYTPPNAALANDWYELAWRHRSADAAAKLGRQVVW</sequence>
<evidence type="ECO:0008006" key="4">
    <source>
        <dbReference type="Google" id="ProtNLM"/>
    </source>
</evidence>
<dbReference type="SUPFAM" id="SSF81901">
    <property type="entry name" value="HCP-like"/>
    <property type="match status" value="2"/>
</dbReference>
<name>A0AAW3I801_9BURK</name>
<dbReference type="EMBL" id="LGVG01000003">
    <property type="protein sequence ID" value="KNE29015.1"/>
    <property type="molecule type" value="Genomic_DNA"/>
</dbReference>
<dbReference type="InterPro" id="IPR050767">
    <property type="entry name" value="Sel1_AlgK"/>
</dbReference>
<comment type="caution">
    <text evidence="2">The sequence shown here is derived from an EMBL/GenBank/DDBJ whole genome shotgun (WGS) entry which is preliminary data.</text>
</comment>
<evidence type="ECO:0000313" key="2">
    <source>
        <dbReference type="EMBL" id="KNE29015.1"/>
    </source>
</evidence>
<proteinExistence type="predicted"/>
<dbReference type="RefSeq" id="WP_050445480.1">
    <property type="nucleotide sequence ID" value="NZ_LGVG01000003.1"/>
</dbReference>
<organism evidence="2 3">
    <name type="scientific">Achromobacter spanius</name>
    <dbReference type="NCBI Taxonomy" id="217203"/>
    <lineage>
        <taxon>Bacteria</taxon>
        <taxon>Pseudomonadati</taxon>
        <taxon>Pseudomonadota</taxon>
        <taxon>Betaproteobacteria</taxon>
        <taxon>Burkholderiales</taxon>
        <taxon>Alcaligenaceae</taxon>
        <taxon>Achromobacter</taxon>
    </lineage>
</organism>
<dbReference type="AlphaFoldDB" id="A0AAW3I801"/>
<feature type="chain" id="PRO_5043766805" description="Sel1 repeat family protein" evidence="1">
    <location>
        <begin position="26"/>
        <end position="414"/>
    </location>
</feature>
<dbReference type="InterPro" id="IPR011990">
    <property type="entry name" value="TPR-like_helical_dom_sf"/>
</dbReference>
<protein>
    <recommendedName>
        <fullName evidence="4">Sel1 repeat family protein</fullName>
    </recommendedName>
</protein>
<dbReference type="Pfam" id="PF08238">
    <property type="entry name" value="Sel1"/>
    <property type="match status" value="4"/>
</dbReference>
<dbReference type="PANTHER" id="PTHR11102">
    <property type="entry name" value="SEL-1-LIKE PROTEIN"/>
    <property type="match status" value="1"/>
</dbReference>
<reference evidence="2 3" key="1">
    <citation type="submission" date="2015-07" db="EMBL/GenBank/DDBJ databases">
        <title>Draft genome of Achromobacter spanius.</title>
        <authorList>
            <person name="Wang X."/>
        </authorList>
    </citation>
    <scope>NUCLEOTIDE SEQUENCE [LARGE SCALE GENOMIC DNA]</scope>
    <source>
        <strain evidence="2 3">CGMCC9173</strain>
    </source>
</reference>
<accession>A0AAW3I801</accession>
<dbReference type="Proteomes" id="UP000037511">
    <property type="component" value="Unassembled WGS sequence"/>
</dbReference>
<dbReference type="InterPro" id="IPR006597">
    <property type="entry name" value="Sel1-like"/>
</dbReference>
<keyword evidence="1" id="KW-0732">Signal</keyword>
<evidence type="ECO:0000313" key="3">
    <source>
        <dbReference type="Proteomes" id="UP000037511"/>
    </source>
</evidence>
<gene>
    <name evidence="2" type="ORF">AFM18_03985</name>
</gene>
<feature type="signal peptide" evidence="1">
    <location>
        <begin position="1"/>
        <end position="25"/>
    </location>
</feature>
<evidence type="ECO:0000256" key="1">
    <source>
        <dbReference type="SAM" id="SignalP"/>
    </source>
</evidence>